<protein>
    <submittedName>
        <fullName evidence="1">Uncharacterized protein</fullName>
    </submittedName>
</protein>
<sequence length="144" mass="16691">MSSFLSLRVWQSFTAYVHYEDGVYNWDTYFDVRRVFKGCGNFARDVDFWFPSSIVPANEVDIAIQEENIARHQPVHAPSLVHLFRVDAIFRQGLEINIPAMVAGVGWSNFRVLAVNYKGTDHLHYLQLRPHHLQLKLPLSPLPR</sequence>
<keyword evidence="2" id="KW-1185">Reference proteome</keyword>
<reference evidence="1 2" key="1">
    <citation type="submission" date="2016-03" db="EMBL/GenBank/DDBJ databases">
        <title>Comparative genomics of the ectomycorrhizal sister species Rhizopogon vinicolor and Rhizopogon vesiculosus (Basidiomycota: Boletales) reveals a divergence of the mating type B locus.</title>
        <authorList>
            <person name="Mujic A.B."/>
            <person name="Kuo A."/>
            <person name="Tritt A."/>
            <person name="Lipzen A."/>
            <person name="Chen C."/>
            <person name="Johnson J."/>
            <person name="Sharma A."/>
            <person name="Barry K."/>
            <person name="Grigoriev I.V."/>
            <person name="Spatafora J.W."/>
        </authorList>
    </citation>
    <scope>NUCLEOTIDE SEQUENCE [LARGE SCALE GENOMIC DNA]</scope>
    <source>
        <strain evidence="1 2">AM-OR11-056</strain>
    </source>
</reference>
<comment type="caution">
    <text evidence="1">The sequence shown here is derived from an EMBL/GenBank/DDBJ whole genome shotgun (WGS) entry which is preliminary data.</text>
</comment>
<accession>A0A1J8R899</accession>
<evidence type="ECO:0000313" key="2">
    <source>
        <dbReference type="Proteomes" id="UP000183567"/>
    </source>
</evidence>
<dbReference type="AlphaFoldDB" id="A0A1J8R899"/>
<dbReference type="Proteomes" id="UP000183567">
    <property type="component" value="Unassembled WGS sequence"/>
</dbReference>
<dbReference type="EMBL" id="LVVM01001718">
    <property type="protein sequence ID" value="OJA17962.1"/>
    <property type="molecule type" value="Genomic_DNA"/>
</dbReference>
<name>A0A1J8R899_9AGAM</name>
<gene>
    <name evidence="1" type="ORF">AZE42_08107</name>
</gene>
<proteinExistence type="predicted"/>
<organism evidence="1 2">
    <name type="scientific">Rhizopogon vesiculosus</name>
    <dbReference type="NCBI Taxonomy" id="180088"/>
    <lineage>
        <taxon>Eukaryota</taxon>
        <taxon>Fungi</taxon>
        <taxon>Dikarya</taxon>
        <taxon>Basidiomycota</taxon>
        <taxon>Agaricomycotina</taxon>
        <taxon>Agaricomycetes</taxon>
        <taxon>Agaricomycetidae</taxon>
        <taxon>Boletales</taxon>
        <taxon>Suillineae</taxon>
        <taxon>Rhizopogonaceae</taxon>
        <taxon>Rhizopogon</taxon>
    </lineage>
</organism>
<evidence type="ECO:0000313" key="1">
    <source>
        <dbReference type="EMBL" id="OJA17962.1"/>
    </source>
</evidence>